<keyword evidence="2" id="KW-0645">Protease</keyword>
<dbReference type="AlphaFoldDB" id="A0A2H6KA13"/>
<dbReference type="Proteomes" id="UP000236319">
    <property type="component" value="Unassembled WGS sequence"/>
</dbReference>
<dbReference type="VEuPathDB" id="PiroplasmaDB:BOVATA_013300"/>
<evidence type="ECO:0000256" key="1">
    <source>
        <dbReference type="SAM" id="Phobius"/>
    </source>
</evidence>
<gene>
    <name evidence="2" type="ORF">BOVATA_013300</name>
</gene>
<protein>
    <submittedName>
        <fullName evidence="2">Membrane-associated zinc metalloprotease, putative</fullName>
    </submittedName>
</protein>
<keyword evidence="1" id="KW-1133">Transmembrane helix</keyword>
<name>A0A2H6KA13_9APIC</name>
<keyword evidence="2" id="KW-0482">Metalloprotease</keyword>
<dbReference type="GO" id="GO:0008237">
    <property type="term" value="F:metallopeptidase activity"/>
    <property type="evidence" value="ECO:0007669"/>
    <property type="project" value="UniProtKB-KW"/>
</dbReference>
<dbReference type="GO" id="GO:0006508">
    <property type="term" value="P:proteolysis"/>
    <property type="evidence" value="ECO:0007669"/>
    <property type="project" value="UniProtKB-KW"/>
</dbReference>
<organism evidence="2 3">
    <name type="scientific">Babesia ovata</name>
    <dbReference type="NCBI Taxonomy" id="189622"/>
    <lineage>
        <taxon>Eukaryota</taxon>
        <taxon>Sar</taxon>
        <taxon>Alveolata</taxon>
        <taxon>Apicomplexa</taxon>
        <taxon>Aconoidasida</taxon>
        <taxon>Piroplasmida</taxon>
        <taxon>Babesiidae</taxon>
        <taxon>Babesia</taxon>
    </lineage>
</organism>
<keyword evidence="1" id="KW-0812">Transmembrane</keyword>
<accession>A0A2H6KA13</accession>
<keyword evidence="1" id="KW-0472">Membrane</keyword>
<dbReference type="GeneID" id="39873607"/>
<keyword evidence="2" id="KW-0378">Hydrolase</keyword>
<sequence length="198" mass="21819">MGGAHPPRRELDDEQAAIAAPLDVSQHLPQQKLVYESDAAHALRSRLAEAVALQVELDRRILPDEQMLHHRDEFTVRCHGIIRSRNPLGDAQERVRVGQSSLAGVRRRRFLVVVDRSGCRLDAAAGHCDHLAGERLRATDRRVLQGLKADRRRLLAPAAVLTASAALAPVVVLVVASPQRRVAALDIPPVRVVRHFAD</sequence>
<keyword evidence="3" id="KW-1185">Reference proteome</keyword>
<proteinExistence type="predicted"/>
<comment type="caution">
    <text evidence="2">The sequence shown here is derived from an EMBL/GenBank/DDBJ whole genome shotgun (WGS) entry which is preliminary data.</text>
</comment>
<dbReference type="EMBL" id="BDSA01000001">
    <property type="protein sequence ID" value="GBE59837.1"/>
    <property type="molecule type" value="Genomic_DNA"/>
</dbReference>
<dbReference type="RefSeq" id="XP_028866080.1">
    <property type="nucleotide sequence ID" value="XM_029010247.1"/>
</dbReference>
<evidence type="ECO:0000313" key="2">
    <source>
        <dbReference type="EMBL" id="GBE59837.1"/>
    </source>
</evidence>
<feature type="transmembrane region" description="Helical" evidence="1">
    <location>
        <begin position="154"/>
        <end position="176"/>
    </location>
</feature>
<reference evidence="2 3" key="1">
    <citation type="journal article" date="2017" name="BMC Genomics">
        <title>Whole-genome assembly of Babesia ovata and comparative genomics between closely related pathogens.</title>
        <authorList>
            <person name="Yamagishi J."/>
            <person name="Asada M."/>
            <person name="Hakimi H."/>
            <person name="Tanaka T.Q."/>
            <person name="Sugimoto C."/>
            <person name="Kawazu S."/>
        </authorList>
    </citation>
    <scope>NUCLEOTIDE SEQUENCE [LARGE SCALE GENOMIC DNA]</scope>
    <source>
        <strain evidence="2 3">Miyake</strain>
    </source>
</reference>
<evidence type="ECO:0000313" key="3">
    <source>
        <dbReference type="Proteomes" id="UP000236319"/>
    </source>
</evidence>